<proteinExistence type="predicted"/>
<dbReference type="SUPFAM" id="SSF53756">
    <property type="entry name" value="UDP-Glycosyltransferase/glycogen phosphorylase"/>
    <property type="match status" value="1"/>
</dbReference>
<organism evidence="5 6">
    <name type="scientific">Aeromicrobium fastidiosum</name>
    <dbReference type="NCBI Taxonomy" id="52699"/>
    <lineage>
        <taxon>Bacteria</taxon>
        <taxon>Bacillati</taxon>
        <taxon>Actinomycetota</taxon>
        <taxon>Actinomycetes</taxon>
        <taxon>Propionibacteriales</taxon>
        <taxon>Nocardioidaceae</taxon>
        <taxon>Aeromicrobium</taxon>
    </lineage>
</organism>
<protein>
    <submittedName>
        <fullName evidence="5">Glycosyltransferase family 4 protein</fullName>
    </submittedName>
</protein>
<evidence type="ECO:0000256" key="1">
    <source>
        <dbReference type="ARBA" id="ARBA00022676"/>
    </source>
</evidence>
<dbReference type="Proteomes" id="UP001515100">
    <property type="component" value="Unassembled WGS sequence"/>
</dbReference>
<keyword evidence="2" id="KW-0808">Transferase</keyword>
<dbReference type="GO" id="GO:0016757">
    <property type="term" value="F:glycosyltransferase activity"/>
    <property type="evidence" value="ECO:0007669"/>
    <property type="project" value="UniProtKB-KW"/>
</dbReference>
<accession>A0A641AJ07</accession>
<evidence type="ECO:0000259" key="4">
    <source>
        <dbReference type="Pfam" id="PF13439"/>
    </source>
</evidence>
<sequence length="338" mass="37084">MRPLARIHADALRSVGHEVRLVTSDQHPESGPARDDEWVLDPRPKQPSTYRPFLRVRREALAFGADVVVTELVRDPRWLTLGGGVPRIDVVHDDRPHDSGEQRPRWERSLFDRWGAGADLTLFFSEFVAGRVDRTPQALVPLSSDVADAAVPRFVEAEDRRDFVLSGRLNGYKNIPVALEAWTLHRSGPRYRGDQLVLIGDGEAPGELPDGVRWQRGPFRYADQLDTLARAKASLVHYRRATQSGVQVLAMQLGVMPVVSPEGALPELQPPGGPVVGVDDVRGLADALDVLADPAEAVRAGCRAREAYVERHSRPRVAEALSVAVGRAAGRRGGSTGR</sequence>
<dbReference type="Pfam" id="PF13692">
    <property type="entry name" value="Glyco_trans_1_4"/>
    <property type="match status" value="1"/>
</dbReference>
<comment type="caution">
    <text evidence="5">The sequence shown here is derived from an EMBL/GenBank/DDBJ whole genome shotgun (WGS) entry which is preliminary data.</text>
</comment>
<feature type="region of interest" description="Disordered" evidence="3">
    <location>
        <begin position="20"/>
        <end position="43"/>
    </location>
</feature>
<dbReference type="Gene3D" id="3.40.50.2000">
    <property type="entry name" value="Glycogen Phosphorylase B"/>
    <property type="match status" value="2"/>
</dbReference>
<keyword evidence="6" id="KW-1185">Reference proteome</keyword>
<dbReference type="OrthoDB" id="3743653at2"/>
<name>A0A641AJ07_9ACTN</name>
<dbReference type="Pfam" id="PF13439">
    <property type="entry name" value="Glyco_transf_4"/>
    <property type="match status" value="1"/>
</dbReference>
<evidence type="ECO:0000313" key="5">
    <source>
        <dbReference type="EMBL" id="KAA1373108.1"/>
    </source>
</evidence>
<keyword evidence="1" id="KW-0328">Glycosyltransferase</keyword>
<dbReference type="AlphaFoldDB" id="A0A641AJ07"/>
<evidence type="ECO:0000256" key="3">
    <source>
        <dbReference type="SAM" id="MobiDB-lite"/>
    </source>
</evidence>
<dbReference type="EMBL" id="SDPP02000006">
    <property type="protein sequence ID" value="KAA1373108.1"/>
    <property type="molecule type" value="Genomic_DNA"/>
</dbReference>
<feature type="domain" description="Glycosyltransferase subfamily 4-like N-terminal" evidence="4">
    <location>
        <begin position="9"/>
        <end position="133"/>
    </location>
</feature>
<gene>
    <name evidence="5" type="ORF">ESP62_017875</name>
</gene>
<dbReference type="CDD" id="cd03801">
    <property type="entry name" value="GT4_PimA-like"/>
    <property type="match status" value="1"/>
</dbReference>
<evidence type="ECO:0000256" key="2">
    <source>
        <dbReference type="ARBA" id="ARBA00022679"/>
    </source>
</evidence>
<reference evidence="5" key="1">
    <citation type="submission" date="2019-09" db="EMBL/GenBank/DDBJ databases">
        <authorList>
            <person name="Li J."/>
        </authorList>
    </citation>
    <scope>NUCLEOTIDE SEQUENCE [LARGE SCALE GENOMIC DNA]</scope>
    <source>
        <strain evidence="5">NRBC 14897</strain>
    </source>
</reference>
<dbReference type="InterPro" id="IPR028098">
    <property type="entry name" value="Glyco_trans_4-like_N"/>
</dbReference>
<evidence type="ECO:0000313" key="6">
    <source>
        <dbReference type="Proteomes" id="UP001515100"/>
    </source>
</evidence>